<keyword evidence="2" id="KW-1185">Reference proteome</keyword>
<protein>
    <submittedName>
        <fullName evidence="1">Uncharacterized protein</fullName>
    </submittedName>
</protein>
<dbReference type="OrthoDB" id="307974at2759"/>
<reference evidence="1" key="1">
    <citation type="submission" date="2021-01" db="EMBL/GenBank/DDBJ databases">
        <authorList>
            <consortium name="Genoscope - CEA"/>
            <person name="William W."/>
        </authorList>
    </citation>
    <scope>NUCLEOTIDE SEQUENCE</scope>
</reference>
<dbReference type="Proteomes" id="UP000683925">
    <property type="component" value="Unassembled WGS sequence"/>
</dbReference>
<evidence type="ECO:0000313" key="2">
    <source>
        <dbReference type="Proteomes" id="UP000683925"/>
    </source>
</evidence>
<gene>
    <name evidence="1" type="ORF">POCTA_138.1.T0690096</name>
</gene>
<name>A0A8S1VPS8_PAROT</name>
<accession>A0A8S1VPS8</accession>
<organism evidence="1 2">
    <name type="scientific">Paramecium octaurelia</name>
    <dbReference type="NCBI Taxonomy" id="43137"/>
    <lineage>
        <taxon>Eukaryota</taxon>
        <taxon>Sar</taxon>
        <taxon>Alveolata</taxon>
        <taxon>Ciliophora</taxon>
        <taxon>Intramacronucleata</taxon>
        <taxon>Oligohymenophorea</taxon>
        <taxon>Peniculida</taxon>
        <taxon>Parameciidae</taxon>
        <taxon>Paramecium</taxon>
    </lineage>
</organism>
<sequence>MDNKSLVIYIREDDELYTKRKTENEDIVPQLKQQSCQIGKKIKRGQLLWKEFYKKELIQNKQKNPYATHNELTSMISKKWKKKKQHKQKLDQLRLKIKQEHIIEYTIEDNNAEEMPTNHKQNDDIVEKIRIQTFKLIYLNTIFDLKGEAILEAIKDNMQFICINKSYENNQLDNKDFNQSKVTQNKQKGQEKKVVQIQKDSEDEIVIDENETNVKQLNKS</sequence>
<dbReference type="EMBL" id="CAJJDP010000068">
    <property type="protein sequence ID" value="CAD8177569.1"/>
    <property type="molecule type" value="Genomic_DNA"/>
</dbReference>
<proteinExistence type="predicted"/>
<dbReference type="OMA" id="QFICINK"/>
<evidence type="ECO:0000313" key="1">
    <source>
        <dbReference type="EMBL" id="CAD8177569.1"/>
    </source>
</evidence>
<dbReference type="AlphaFoldDB" id="A0A8S1VPS8"/>
<comment type="caution">
    <text evidence="1">The sequence shown here is derived from an EMBL/GenBank/DDBJ whole genome shotgun (WGS) entry which is preliminary data.</text>
</comment>